<proteinExistence type="inferred from homology"/>
<evidence type="ECO:0000256" key="4">
    <source>
        <dbReference type="RuleBase" id="RU003744"/>
    </source>
</evidence>
<feature type="signal peptide" evidence="5">
    <location>
        <begin position="1"/>
        <end position="30"/>
    </location>
</feature>
<comment type="subcellular location">
    <subcellularLocation>
        <location evidence="1">Cell envelope</location>
    </subcellularLocation>
</comment>
<evidence type="ECO:0000259" key="6">
    <source>
        <dbReference type="SMART" id="SM00062"/>
    </source>
</evidence>
<dbReference type="InterPro" id="IPR001638">
    <property type="entry name" value="Solute-binding_3/MltF_N"/>
</dbReference>
<evidence type="ECO:0000259" key="7">
    <source>
        <dbReference type="SMART" id="SM00079"/>
    </source>
</evidence>
<dbReference type="PROSITE" id="PS01039">
    <property type="entry name" value="SBP_BACTERIAL_3"/>
    <property type="match status" value="1"/>
</dbReference>
<sequence length="274" mass="28483">MANNIRIRSSLVSAALLIALSACGHGSADAADLLQRVKASGTLRVAQTQANPPWNFLDGGKPAGYDVDVANELAKRLGIANVEFVASNYQSFIAGVQAGRFDAVISGQTITPERAKQVDFSRPYQVNGISIFVADANSAIAGLTDLQGKKIAVTAGTTQAAFAKKSVAGADIKTYDNATLGLTEVARGRADAVLVSRFQGAFLAAKNNLKVKPAGPLLESEVNGISFAKGSASFKQAVDKALNDMIADGTLAAISRKWLGGLDMTQELAKVSAN</sequence>
<dbReference type="PANTHER" id="PTHR35936:SF19">
    <property type="entry name" value="AMINO-ACID-BINDING PROTEIN YXEM-RELATED"/>
    <property type="match status" value="1"/>
</dbReference>
<dbReference type="RefSeq" id="WP_219536466.1">
    <property type="nucleotide sequence ID" value="NZ_JAHKRM010000030.1"/>
</dbReference>
<dbReference type="PANTHER" id="PTHR35936">
    <property type="entry name" value="MEMBRANE-BOUND LYTIC MUREIN TRANSGLYCOSYLASE F"/>
    <property type="match status" value="1"/>
</dbReference>
<name>A0ABW4GKA1_9ACTN</name>
<keyword evidence="3 5" id="KW-0732">Signal</keyword>
<gene>
    <name evidence="8" type="ORF">ACFSJ0_37425</name>
</gene>
<comment type="similarity">
    <text evidence="2 4">Belongs to the bacterial solute-binding protein 3 family.</text>
</comment>
<feature type="domain" description="Solute-binding protein family 3/N-terminal" evidence="6">
    <location>
        <begin position="42"/>
        <end position="262"/>
    </location>
</feature>
<accession>A0ABW4GKA1</accession>
<reference evidence="9" key="1">
    <citation type="journal article" date="2019" name="Int. J. Syst. Evol. Microbiol.">
        <title>The Global Catalogue of Microorganisms (GCM) 10K type strain sequencing project: providing services to taxonomists for standard genome sequencing and annotation.</title>
        <authorList>
            <consortium name="The Broad Institute Genomics Platform"/>
            <consortium name="The Broad Institute Genome Sequencing Center for Infectious Disease"/>
            <person name="Wu L."/>
            <person name="Ma J."/>
        </authorList>
    </citation>
    <scope>NUCLEOTIDE SEQUENCE [LARGE SCALE GENOMIC DNA]</scope>
    <source>
        <strain evidence="9">CGMCC 1.15399</strain>
    </source>
</reference>
<dbReference type="EMBL" id="JBHUCM010000033">
    <property type="protein sequence ID" value="MFD1542784.1"/>
    <property type="molecule type" value="Genomic_DNA"/>
</dbReference>
<comment type="caution">
    <text evidence="8">The sequence shown here is derived from an EMBL/GenBank/DDBJ whole genome shotgun (WGS) entry which is preliminary data.</text>
</comment>
<dbReference type="Pfam" id="PF00497">
    <property type="entry name" value="SBP_bac_3"/>
    <property type="match status" value="1"/>
</dbReference>
<keyword evidence="9" id="KW-1185">Reference proteome</keyword>
<evidence type="ECO:0000313" key="8">
    <source>
        <dbReference type="EMBL" id="MFD1542784.1"/>
    </source>
</evidence>
<evidence type="ECO:0000256" key="2">
    <source>
        <dbReference type="ARBA" id="ARBA00010333"/>
    </source>
</evidence>
<feature type="domain" description="Ionotropic glutamate receptor C-terminal" evidence="7">
    <location>
        <begin position="42"/>
        <end position="261"/>
    </location>
</feature>
<dbReference type="SMART" id="SM00062">
    <property type="entry name" value="PBPb"/>
    <property type="match status" value="1"/>
</dbReference>
<dbReference type="InterPro" id="IPR001320">
    <property type="entry name" value="Iontro_rcpt_C"/>
</dbReference>
<feature type="chain" id="PRO_5047069527" evidence="5">
    <location>
        <begin position="31"/>
        <end position="274"/>
    </location>
</feature>
<dbReference type="SMART" id="SM00079">
    <property type="entry name" value="PBPe"/>
    <property type="match status" value="1"/>
</dbReference>
<evidence type="ECO:0000256" key="1">
    <source>
        <dbReference type="ARBA" id="ARBA00004196"/>
    </source>
</evidence>
<dbReference type="InterPro" id="IPR018313">
    <property type="entry name" value="SBP_3_CS"/>
</dbReference>
<dbReference type="PROSITE" id="PS51257">
    <property type="entry name" value="PROKAR_LIPOPROTEIN"/>
    <property type="match status" value="1"/>
</dbReference>
<evidence type="ECO:0000256" key="5">
    <source>
        <dbReference type="SAM" id="SignalP"/>
    </source>
</evidence>
<evidence type="ECO:0000256" key="3">
    <source>
        <dbReference type="ARBA" id="ARBA00022729"/>
    </source>
</evidence>
<evidence type="ECO:0000313" key="9">
    <source>
        <dbReference type="Proteomes" id="UP001597097"/>
    </source>
</evidence>
<protein>
    <submittedName>
        <fullName evidence="8">Transporter substrate-binding domain-containing protein</fullName>
    </submittedName>
</protein>
<organism evidence="8 9">
    <name type="scientific">Nonomuraea guangzhouensis</name>
    <dbReference type="NCBI Taxonomy" id="1291555"/>
    <lineage>
        <taxon>Bacteria</taxon>
        <taxon>Bacillati</taxon>
        <taxon>Actinomycetota</taxon>
        <taxon>Actinomycetes</taxon>
        <taxon>Streptosporangiales</taxon>
        <taxon>Streptosporangiaceae</taxon>
        <taxon>Nonomuraea</taxon>
    </lineage>
</organism>
<dbReference type="Proteomes" id="UP001597097">
    <property type="component" value="Unassembled WGS sequence"/>
</dbReference>